<dbReference type="InterPro" id="IPR032675">
    <property type="entry name" value="LRR_dom_sf"/>
</dbReference>
<dbReference type="GeneID" id="63819575"/>
<evidence type="ECO:0000313" key="1">
    <source>
        <dbReference type="EMBL" id="KZT01610.1"/>
    </source>
</evidence>
<gene>
    <name evidence="1" type="ORF">LAESUDRAFT_456163</name>
</gene>
<reference evidence="1 2" key="1">
    <citation type="journal article" date="2016" name="Mol. Biol. Evol.">
        <title>Comparative Genomics of Early-Diverging Mushroom-Forming Fungi Provides Insights into the Origins of Lignocellulose Decay Capabilities.</title>
        <authorList>
            <person name="Nagy L.G."/>
            <person name="Riley R."/>
            <person name="Tritt A."/>
            <person name="Adam C."/>
            <person name="Daum C."/>
            <person name="Floudas D."/>
            <person name="Sun H."/>
            <person name="Yadav J.S."/>
            <person name="Pangilinan J."/>
            <person name="Larsson K.H."/>
            <person name="Matsuura K."/>
            <person name="Barry K."/>
            <person name="Labutti K."/>
            <person name="Kuo R."/>
            <person name="Ohm R.A."/>
            <person name="Bhattacharya S.S."/>
            <person name="Shirouzu T."/>
            <person name="Yoshinaga Y."/>
            <person name="Martin F.M."/>
            <person name="Grigoriev I.V."/>
            <person name="Hibbett D.S."/>
        </authorList>
    </citation>
    <scope>NUCLEOTIDE SEQUENCE [LARGE SCALE GENOMIC DNA]</scope>
    <source>
        <strain evidence="1 2">93-53</strain>
    </source>
</reference>
<keyword evidence="2" id="KW-1185">Reference proteome</keyword>
<dbReference type="SUPFAM" id="SSF52047">
    <property type="entry name" value="RNI-like"/>
    <property type="match status" value="1"/>
</dbReference>
<accession>A0A165BTB7</accession>
<dbReference type="RefSeq" id="XP_040759350.1">
    <property type="nucleotide sequence ID" value="XM_040902544.1"/>
</dbReference>
<protein>
    <recommendedName>
        <fullName evidence="3">F-box domain-containing protein</fullName>
    </recommendedName>
</protein>
<evidence type="ECO:0000313" key="2">
    <source>
        <dbReference type="Proteomes" id="UP000076871"/>
    </source>
</evidence>
<proteinExistence type="predicted"/>
<dbReference type="AlphaFoldDB" id="A0A165BTB7"/>
<dbReference type="OrthoDB" id="2804670at2759"/>
<name>A0A165BTB7_9APHY</name>
<organism evidence="1 2">
    <name type="scientific">Laetiporus sulphureus 93-53</name>
    <dbReference type="NCBI Taxonomy" id="1314785"/>
    <lineage>
        <taxon>Eukaryota</taxon>
        <taxon>Fungi</taxon>
        <taxon>Dikarya</taxon>
        <taxon>Basidiomycota</taxon>
        <taxon>Agaricomycotina</taxon>
        <taxon>Agaricomycetes</taxon>
        <taxon>Polyporales</taxon>
        <taxon>Laetiporus</taxon>
    </lineage>
</organism>
<dbReference type="Gene3D" id="3.80.10.10">
    <property type="entry name" value="Ribonuclease Inhibitor"/>
    <property type="match status" value="1"/>
</dbReference>
<dbReference type="EMBL" id="KV427662">
    <property type="protein sequence ID" value="KZT01610.1"/>
    <property type="molecule type" value="Genomic_DNA"/>
</dbReference>
<sequence>MLKQTPELSKWAHNMSIGDAWEKASDLSALSTAAIMLARKLPRLEQLTIQHSEWKPWTMHRDVFLHLSGFSVTRLDLWYVTFPSITVFGRLVCALPGLVELKCFNLKFKDDYFHRETFGLYHNRVNIRSLSLEGDYLRRPEKLIDFLALPCFSSRLQRLVIDDLFHVAESQPKWKCQRLLNAASGSLSELRLSLIYFGQLTHIDVSAADSVSSFTHNTSLQRLWLAFPDKLGVFDLDALCQVLLSITSGQLREIVILFKWFADARGANKVKREVKKLLQIDESARHKEIDNYLSSVSFKTLIKVEFALECYHLKLVEAATVAEEQWKQQLASLFPQLTKRGIFRATLRGGGYEKNF</sequence>
<evidence type="ECO:0008006" key="3">
    <source>
        <dbReference type="Google" id="ProtNLM"/>
    </source>
</evidence>
<dbReference type="Proteomes" id="UP000076871">
    <property type="component" value="Unassembled WGS sequence"/>
</dbReference>
<dbReference type="InParanoid" id="A0A165BTB7"/>